<dbReference type="EMBL" id="BAABBA010000003">
    <property type="protein sequence ID" value="GAA4286420.1"/>
    <property type="molecule type" value="Genomic_DNA"/>
</dbReference>
<name>A0ABP8ER77_9MICO</name>
<feature type="transmembrane region" description="Helical" evidence="1">
    <location>
        <begin position="12"/>
        <end position="31"/>
    </location>
</feature>
<dbReference type="Proteomes" id="UP001499841">
    <property type="component" value="Unassembled WGS sequence"/>
</dbReference>
<protein>
    <recommendedName>
        <fullName evidence="2">TadE-like domain-containing protein</fullName>
    </recommendedName>
</protein>
<dbReference type="Pfam" id="PF07811">
    <property type="entry name" value="TadE"/>
    <property type="match status" value="1"/>
</dbReference>
<sequence length="123" mass="12887">MVNSQRSDRGAAAVEFALIVPILLLLVLGITEFGRAYNVQTTLSDAARAGVRTMAIHNSVSEAKESAKAAAASLPLADAQITVEPLTCDGSTEPARVSVEHSVDLIFFPDVTLTGKGTMRCNG</sequence>
<keyword evidence="1" id="KW-0472">Membrane</keyword>
<evidence type="ECO:0000256" key="1">
    <source>
        <dbReference type="SAM" id="Phobius"/>
    </source>
</evidence>
<evidence type="ECO:0000313" key="3">
    <source>
        <dbReference type="EMBL" id="GAA4286420.1"/>
    </source>
</evidence>
<comment type="caution">
    <text evidence="3">The sequence shown here is derived from an EMBL/GenBank/DDBJ whole genome shotgun (WGS) entry which is preliminary data.</text>
</comment>
<keyword evidence="1" id="KW-0812">Transmembrane</keyword>
<keyword evidence="1" id="KW-1133">Transmembrane helix</keyword>
<organism evidence="3 4">
    <name type="scientific">Georgenia daeguensis</name>
    <dbReference type="NCBI Taxonomy" id="908355"/>
    <lineage>
        <taxon>Bacteria</taxon>
        <taxon>Bacillati</taxon>
        <taxon>Actinomycetota</taxon>
        <taxon>Actinomycetes</taxon>
        <taxon>Micrococcales</taxon>
        <taxon>Bogoriellaceae</taxon>
        <taxon>Georgenia</taxon>
    </lineage>
</organism>
<dbReference type="InterPro" id="IPR012495">
    <property type="entry name" value="TadE-like_dom"/>
</dbReference>
<reference evidence="4" key="1">
    <citation type="journal article" date="2019" name="Int. J. Syst. Evol. Microbiol.">
        <title>The Global Catalogue of Microorganisms (GCM) 10K type strain sequencing project: providing services to taxonomists for standard genome sequencing and annotation.</title>
        <authorList>
            <consortium name="The Broad Institute Genomics Platform"/>
            <consortium name="The Broad Institute Genome Sequencing Center for Infectious Disease"/>
            <person name="Wu L."/>
            <person name="Ma J."/>
        </authorList>
    </citation>
    <scope>NUCLEOTIDE SEQUENCE [LARGE SCALE GENOMIC DNA]</scope>
    <source>
        <strain evidence="4">JCM 17459</strain>
    </source>
</reference>
<gene>
    <name evidence="3" type="ORF">GCM10022262_07790</name>
</gene>
<feature type="domain" description="TadE-like" evidence="2">
    <location>
        <begin position="10"/>
        <end position="52"/>
    </location>
</feature>
<keyword evidence="4" id="KW-1185">Reference proteome</keyword>
<proteinExistence type="predicted"/>
<evidence type="ECO:0000259" key="2">
    <source>
        <dbReference type="Pfam" id="PF07811"/>
    </source>
</evidence>
<accession>A0ABP8ER77</accession>
<evidence type="ECO:0000313" key="4">
    <source>
        <dbReference type="Proteomes" id="UP001499841"/>
    </source>
</evidence>